<name>A0A914P9N9_9BILA</name>
<dbReference type="PANTHER" id="PTHR45907">
    <property type="entry name" value="SERPENTINE RECEPTOR, CLASS J"/>
    <property type="match status" value="1"/>
</dbReference>
<dbReference type="PANTHER" id="PTHR45907:SF16">
    <property type="entry name" value="SERPENTINE RECEPTOR, CLASS J"/>
    <property type="match status" value="1"/>
</dbReference>
<sequence length="152" mass="17386">MDKGGKEYYCVLGIQIVFAAVIAFFIAFKIHKKLFEMKNVLSAATLKSRKQFLILLILQLIVPSLFIVVPLLALLVSVLFDLKIMNVLSNFMIPIMAFHSPANALTIIFVIPPYRQTLIRWIHKLMCIKHATLFKKMNSQNNSHLSSQIQQK</sequence>
<proteinExistence type="predicted"/>
<keyword evidence="1" id="KW-0812">Transmembrane</keyword>
<dbReference type="SUPFAM" id="SSF81321">
    <property type="entry name" value="Family A G protein-coupled receptor-like"/>
    <property type="match status" value="1"/>
</dbReference>
<feature type="transmembrane region" description="Helical" evidence="1">
    <location>
        <begin position="12"/>
        <end position="31"/>
    </location>
</feature>
<feature type="transmembrane region" description="Helical" evidence="1">
    <location>
        <begin position="52"/>
        <end position="79"/>
    </location>
</feature>
<dbReference type="InterPro" id="IPR019422">
    <property type="entry name" value="7TM_GPCR_serpentine_rcpt_Srh"/>
</dbReference>
<accession>A0A914P9N9</accession>
<dbReference type="AlphaFoldDB" id="A0A914P9N9"/>
<evidence type="ECO:0000313" key="2">
    <source>
        <dbReference type="Proteomes" id="UP000887578"/>
    </source>
</evidence>
<dbReference type="WBParaSite" id="PDA_v2.g11418.t1">
    <property type="protein sequence ID" value="PDA_v2.g11418.t1"/>
    <property type="gene ID" value="PDA_v2.g11418"/>
</dbReference>
<evidence type="ECO:0000256" key="1">
    <source>
        <dbReference type="SAM" id="Phobius"/>
    </source>
</evidence>
<dbReference type="InterPro" id="IPR019423">
    <property type="entry name" value="7TM_GPCR_serpentine_rcpt_Srj"/>
</dbReference>
<dbReference type="Pfam" id="PF10318">
    <property type="entry name" value="7TM_GPCR_Srh"/>
    <property type="match status" value="1"/>
</dbReference>
<keyword evidence="1" id="KW-0472">Membrane</keyword>
<evidence type="ECO:0000313" key="3">
    <source>
        <dbReference type="WBParaSite" id="PDA_v2.g11418.t1"/>
    </source>
</evidence>
<keyword evidence="2" id="KW-1185">Reference proteome</keyword>
<dbReference type="Proteomes" id="UP000887578">
    <property type="component" value="Unplaced"/>
</dbReference>
<keyword evidence="1" id="KW-1133">Transmembrane helix</keyword>
<reference evidence="3" key="1">
    <citation type="submission" date="2022-11" db="UniProtKB">
        <authorList>
            <consortium name="WormBaseParasite"/>
        </authorList>
    </citation>
    <scope>IDENTIFICATION</scope>
</reference>
<protein>
    <submittedName>
        <fullName evidence="3">Uncharacterized protein</fullName>
    </submittedName>
</protein>
<feature type="transmembrane region" description="Helical" evidence="1">
    <location>
        <begin position="91"/>
        <end position="111"/>
    </location>
</feature>
<organism evidence="2 3">
    <name type="scientific">Panagrolaimus davidi</name>
    <dbReference type="NCBI Taxonomy" id="227884"/>
    <lineage>
        <taxon>Eukaryota</taxon>
        <taxon>Metazoa</taxon>
        <taxon>Ecdysozoa</taxon>
        <taxon>Nematoda</taxon>
        <taxon>Chromadorea</taxon>
        <taxon>Rhabditida</taxon>
        <taxon>Tylenchina</taxon>
        <taxon>Panagrolaimomorpha</taxon>
        <taxon>Panagrolaimoidea</taxon>
        <taxon>Panagrolaimidae</taxon>
        <taxon>Panagrolaimus</taxon>
    </lineage>
</organism>